<keyword evidence="3" id="KW-1185">Reference proteome</keyword>
<evidence type="ECO:0000313" key="2">
    <source>
        <dbReference type="EMBL" id="CAD7001148.1"/>
    </source>
</evidence>
<feature type="compositionally biased region" description="Polar residues" evidence="1">
    <location>
        <begin position="14"/>
        <end position="23"/>
    </location>
</feature>
<accession>A0A811US60</accession>
<gene>
    <name evidence="2" type="ORF">CCAP1982_LOCUS9646</name>
</gene>
<comment type="caution">
    <text evidence="2">The sequence shown here is derived from an EMBL/GenBank/DDBJ whole genome shotgun (WGS) entry which is preliminary data.</text>
</comment>
<dbReference type="EMBL" id="CAJHJT010000023">
    <property type="protein sequence ID" value="CAD7001148.1"/>
    <property type="molecule type" value="Genomic_DNA"/>
</dbReference>
<evidence type="ECO:0000313" key="3">
    <source>
        <dbReference type="Proteomes" id="UP000606786"/>
    </source>
</evidence>
<organism evidence="2 3">
    <name type="scientific">Ceratitis capitata</name>
    <name type="common">Mediterranean fruit fly</name>
    <name type="synonym">Tephritis capitata</name>
    <dbReference type="NCBI Taxonomy" id="7213"/>
    <lineage>
        <taxon>Eukaryota</taxon>
        <taxon>Metazoa</taxon>
        <taxon>Ecdysozoa</taxon>
        <taxon>Arthropoda</taxon>
        <taxon>Hexapoda</taxon>
        <taxon>Insecta</taxon>
        <taxon>Pterygota</taxon>
        <taxon>Neoptera</taxon>
        <taxon>Endopterygota</taxon>
        <taxon>Diptera</taxon>
        <taxon>Brachycera</taxon>
        <taxon>Muscomorpha</taxon>
        <taxon>Tephritoidea</taxon>
        <taxon>Tephritidae</taxon>
        <taxon>Ceratitis</taxon>
        <taxon>Ceratitis</taxon>
    </lineage>
</organism>
<proteinExistence type="predicted"/>
<reference evidence="2" key="1">
    <citation type="submission" date="2020-11" db="EMBL/GenBank/DDBJ databases">
        <authorList>
            <person name="Whitehead M."/>
        </authorList>
    </citation>
    <scope>NUCLEOTIDE SEQUENCE</scope>
    <source>
        <strain evidence="2">EGII</strain>
    </source>
</reference>
<sequence length="112" mass="11833">MSFDNSPLDLSPEDASNTKSSPNTGLSTSSGVTSSYNFGLVTGQKMHSFSNSTSLVCASRLNASSGFVGARMMESDINSPYGVSGIIVHQVMMSAHQILQSYILLLCVCARC</sequence>
<evidence type="ECO:0000256" key="1">
    <source>
        <dbReference type="SAM" id="MobiDB-lite"/>
    </source>
</evidence>
<dbReference type="AlphaFoldDB" id="A0A811US60"/>
<feature type="non-terminal residue" evidence="2">
    <location>
        <position position="112"/>
    </location>
</feature>
<name>A0A811US60_CERCA</name>
<dbReference type="Proteomes" id="UP000606786">
    <property type="component" value="Unassembled WGS sequence"/>
</dbReference>
<protein>
    <submittedName>
        <fullName evidence="2">(Mediterranean fruit fly) hypothetical protein</fullName>
    </submittedName>
</protein>
<feature type="region of interest" description="Disordered" evidence="1">
    <location>
        <begin position="1"/>
        <end position="32"/>
    </location>
</feature>